<dbReference type="OMA" id="STQEWCL"/>
<evidence type="ECO:0000256" key="2">
    <source>
        <dbReference type="SAM" id="SignalP"/>
    </source>
</evidence>
<organism evidence="4">
    <name type="scientific">Verticillium alfalfae (strain VaMs.102 / ATCC MYA-4576 / FGSC 10136)</name>
    <name type="common">Verticillium wilt of alfalfa</name>
    <name type="synonym">Verticillium albo-atrum</name>
    <dbReference type="NCBI Taxonomy" id="526221"/>
    <lineage>
        <taxon>Eukaryota</taxon>
        <taxon>Fungi</taxon>
        <taxon>Dikarya</taxon>
        <taxon>Ascomycota</taxon>
        <taxon>Pezizomycotina</taxon>
        <taxon>Sordariomycetes</taxon>
        <taxon>Hypocreomycetidae</taxon>
        <taxon>Glomerellales</taxon>
        <taxon>Plectosphaerellaceae</taxon>
        <taxon>Verticillium</taxon>
    </lineage>
</organism>
<feature type="region of interest" description="Disordered" evidence="1">
    <location>
        <begin position="480"/>
        <end position="516"/>
    </location>
</feature>
<dbReference type="GO" id="GO:0016791">
    <property type="term" value="F:phosphatase activity"/>
    <property type="evidence" value="ECO:0007669"/>
    <property type="project" value="TreeGrafter"/>
</dbReference>
<dbReference type="PANTHER" id="PTHR11567:SF127">
    <property type="entry name" value="HISTIDINE ACID PHOSPHATASE"/>
    <property type="match status" value="1"/>
</dbReference>
<feature type="signal peptide" evidence="2">
    <location>
        <begin position="1"/>
        <end position="21"/>
    </location>
</feature>
<proteinExistence type="predicted"/>
<dbReference type="EMBL" id="DS985215">
    <property type="protein sequence ID" value="EEY15447.1"/>
    <property type="molecule type" value="Genomic_DNA"/>
</dbReference>
<dbReference type="OrthoDB" id="258392at2759"/>
<protein>
    <submittedName>
        <fullName evidence="3">Uncharacterized protein</fullName>
    </submittedName>
</protein>
<dbReference type="PANTHER" id="PTHR11567">
    <property type="entry name" value="ACID PHOSPHATASE-RELATED"/>
    <property type="match status" value="1"/>
</dbReference>
<dbReference type="GeneID" id="9533451"/>
<keyword evidence="2" id="KW-0732">Signal</keyword>
<feature type="compositionally biased region" description="Basic and acidic residues" evidence="1">
    <location>
        <begin position="480"/>
        <end position="491"/>
    </location>
</feature>
<dbReference type="InterPro" id="IPR029033">
    <property type="entry name" value="His_PPase_superfam"/>
</dbReference>
<evidence type="ECO:0000313" key="4">
    <source>
        <dbReference type="Proteomes" id="UP000008698"/>
    </source>
</evidence>
<dbReference type="RefSeq" id="XP_003007368.1">
    <property type="nucleotide sequence ID" value="XM_003007322.1"/>
</dbReference>
<sequence>MAPSYRNVVLVALAAIASADSEPTVWGSVAVIMNGERTPLRGGLASTITPQGAQQMYGQGVAFRHRYIDGTNAQDSIFRAPIRGIERDTLDNSQLTILTNTDVHTIAGATAFLQGLYPPVDDEFLDEAGGVSLSYDAVTDNYTQYPLSGYQYPAINTLSTLEETSIPLHGHKGCFNWLNAMDKLPEDENIRKEADATLESYREIFSSLPLDGAFADDFPSFWNAYDVFDYVRYQANHNSTIHRQLEEPVLSEPTLAFLERNAFKQQLALNTDSSLSGASTRDPVRSIAGQALAQGILDALAAVVSSRGETDKLTLMFTSFHPFIAFWSLTQLLTTSTDPSSPYASFPAPGFSMSFELISDQPGQPGQFPSNDDLRVRFVIRNTNSSTTFRADNIFGTPVSEYIMTLDFFATQMRNIAIDVGEWAPFRGAEKRAEDADVVVSRGGARHERVGSWELRDGRPVTADEAHFRDSKFSGAGLVFDKETGQTSERETADDDGVSVLSTDITAQPVRPRESV</sequence>
<name>C9SAJ9_VERA1</name>
<evidence type="ECO:0000256" key="1">
    <source>
        <dbReference type="SAM" id="MobiDB-lite"/>
    </source>
</evidence>
<keyword evidence="4" id="KW-1185">Reference proteome</keyword>
<dbReference type="KEGG" id="val:VDBG_01556"/>
<dbReference type="InterPro" id="IPR050645">
    <property type="entry name" value="Histidine_acid_phosphatase"/>
</dbReference>
<reference evidence="4" key="1">
    <citation type="journal article" date="2011" name="PLoS Pathog.">
        <title>Comparative genomics yields insights into niche adaptation of plant vascular wilt pathogens.</title>
        <authorList>
            <person name="Klosterman S.J."/>
            <person name="Subbarao K.V."/>
            <person name="Kang S."/>
            <person name="Veronese P."/>
            <person name="Gold S.E."/>
            <person name="Thomma B.P.H.J."/>
            <person name="Chen Z."/>
            <person name="Henrissat B."/>
            <person name="Lee Y.-H."/>
            <person name="Park J."/>
            <person name="Garcia-Pedrajas M.D."/>
            <person name="Barbara D.J."/>
            <person name="Anchieta A."/>
            <person name="de Jonge R."/>
            <person name="Santhanam P."/>
            <person name="Maruthachalam K."/>
            <person name="Atallah Z."/>
            <person name="Amyotte S.G."/>
            <person name="Paz Z."/>
            <person name="Inderbitzin P."/>
            <person name="Hayes R.J."/>
            <person name="Heiman D.I."/>
            <person name="Young S."/>
            <person name="Zeng Q."/>
            <person name="Engels R."/>
            <person name="Galagan J."/>
            <person name="Cuomo C.A."/>
            <person name="Dobinson K.F."/>
            <person name="Ma L.-J."/>
        </authorList>
    </citation>
    <scope>NUCLEOTIDE SEQUENCE [LARGE SCALE GENOMIC DNA]</scope>
    <source>
        <strain evidence="4">VaMs.102 / ATCC MYA-4576 / FGSC 10136</strain>
    </source>
</reference>
<dbReference type="HOGENOM" id="CLU_023111_0_1_1"/>
<dbReference type="Gene3D" id="3.40.50.1240">
    <property type="entry name" value="Phosphoglycerate mutase-like"/>
    <property type="match status" value="1"/>
</dbReference>
<dbReference type="eggNOG" id="ENOG502SM2K">
    <property type="taxonomic scope" value="Eukaryota"/>
</dbReference>
<dbReference type="AlphaFoldDB" id="C9SAJ9"/>
<gene>
    <name evidence="3" type="ORF">VDBG_01556</name>
</gene>
<feature type="chain" id="PRO_5003000732" evidence="2">
    <location>
        <begin position="22"/>
        <end position="516"/>
    </location>
</feature>
<accession>C9SAJ9</accession>
<dbReference type="Proteomes" id="UP000008698">
    <property type="component" value="Unassembled WGS sequence"/>
</dbReference>
<evidence type="ECO:0000313" key="3">
    <source>
        <dbReference type="EMBL" id="EEY15447.1"/>
    </source>
</evidence>
<dbReference type="SUPFAM" id="SSF53254">
    <property type="entry name" value="Phosphoglycerate mutase-like"/>
    <property type="match status" value="1"/>
</dbReference>